<dbReference type="InterPro" id="IPR036875">
    <property type="entry name" value="Znf_CCHC_sf"/>
</dbReference>
<dbReference type="Pfam" id="PF22936">
    <property type="entry name" value="Pol_BBD"/>
    <property type="match status" value="1"/>
</dbReference>
<dbReference type="EMBL" id="JALNTZ010000010">
    <property type="protein sequence ID" value="KAJ3640539.1"/>
    <property type="molecule type" value="Genomic_DNA"/>
</dbReference>
<dbReference type="Proteomes" id="UP001168821">
    <property type="component" value="Unassembled WGS sequence"/>
</dbReference>
<feature type="region of interest" description="Disordered" evidence="2">
    <location>
        <begin position="1"/>
        <end position="26"/>
    </location>
</feature>
<evidence type="ECO:0000259" key="3">
    <source>
        <dbReference type="PROSITE" id="PS50158"/>
    </source>
</evidence>
<dbReference type="PANTHER" id="PTHR47592:SF27">
    <property type="entry name" value="OS08G0421700 PROTEIN"/>
    <property type="match status" value="1"/>
</dbReference>
<gene>
    <name evidence="4" type="ORF">Zmor_003832</name>
</gene>
<evidence type="ECO:0000313" key="4">
    <source>
        <dbReference type="EMBL" id="KAJ3640539.1"/>
    </source>
</evidence>
<sequence length="291" mass="32673">MANRDGGRRENWRGETNKTHNGKQRKDAPVLRCFKCRQPGHKAAECRNKNNRSSNEKRANNVCLQVYGTARAPARDWCLDSGATTHLCNDIGLFREIDCSRRGVLNLANDSATETTGEGTVLFEASAVDGRPEVSLRSALHVPDLRTNLLSVSKITDRGFEVCFRRKEATICDQNGRLRLRADRVGDLYCVHAVEPATARAPGRPRIVRTGSRGRPRKVHRTVSSQNLENVTIMEAQDVGDVANVEHTFMSKIPMKEAMRGPDVEDWRRAIADEIKSVLKNETFKLVDRPR</sequence>
<keyword evidence="1" id="KW-0862">Zinc</keyword>
<name>A0AA38M2C9_9CUCU</name>
<dbReference type="PANTHER" id="PTHR47592">
    <property type="entry name" value="PBF68 PROTEIN"/>
    <property type="match status" value="1"/>
</dbReference>
<comment type="caution">
    <text evidence="4">The sequence shown here is derived from an EMBL/GenBank/DDBJ whole genome shotgun (WGS) entry which is preliminary data.</text>
</comment>
<dbReference type="AlphaFoldDB" id="A0AA38M2C9"/>
<accession>A0AA38M2C9</accession>
<feature type="domain" description="CCHC-type" evidence="3">
    <location>
        <begin position="32"/>
        <end position="48"/>
    </location>
</feature>
<dbReference type="InterPro" id="IPR001878">
    <property type="entry name" value="Znf_CCHC"/>
</dbReference>
<dbReference type="SUPFAM" id="SSF57756">
    <property type="entry name" value="Retrovirus zinc finger-like domains"/>
    <property type="match status" value="1"/>
</dbReference>
<dbReference type="GO" id="GO:0008270">
    <property type="term" value="F:zinc ion binding"/>
    <property type="evidence" value="ECO:0007669"/>
    <property type="project" value="UniProtKB-KW"/>
</dbReference>
<keyword evidence="5" id="KW-1185">Reference proteome</keyword>
<reference evidence="4" key="1">
    <citation type="journal article" date="2023" name="G3 (Bethesda)">
        <title>Whole genome assemblies of Zophobas morio and Tenebrio molitor.</title>
        <authorList>
            <person name="Kaur S."/>
            <person name="Stinson S.A."/>
            <person name="diCenzo G.C."/>
        </authorList>
    </citation>
    <scope>NUCLEOTIDE SEQUENCE</scope>
    <source>
        <strain evidence="4">QUZm001</strain>
    </source>
</reference>
<proteinExistence type="predicted"/>
<keyword evidence="1" id="KW-0479">Metal-binding</keyword>
<dbReference type="Pfam" id="PF00098">
    <property type="entry name" value="zf-CCHC"/>
    <property type="match status" value="1"/>
</dbReference>
<keyword evidence="1" id="KW-0863">Zinc-finger</keyword>
<protein>
    <recommendedName>
        <fullName evidence="3">CCHC-type domain-containing protein</fullName>
    </recommendedName>
</protein>
<dbReference type="PROSITE" id="PS50158">
    <property type="entry name" value="ZF_CCHC"/>
    <property type="match status" value="1"/>
</dbReference>
<dbReference type="Gene3D" id="4.10.60.10">
    <property type="entry name" value="Zinc finger, CCHC-type"/>
    <property type="match status" value="1"/>
</dbReference>
<evidence type="ECO:0000256" key="1">
    <source>
        <dbReference type="PROSITE-ProRule" id="PRU00047"/>
    </source>
</evidence>
<organism evidence="4 5">
    <name type="scientific">Zophobas morio</name>
    <dbReference type="NCBI Taxonomy" id="2755281"/>
    <lineage>
        <taxon>Eukaryota</taxon>
        <taxon>Metazoa</taxon>
        <taxon>Ecdysozoa</taxon>
        <taxon>Arthropoda</taxon>
        <taxon>Hexapoda</taxon>
        <taxon>Insecta</taxon>
        <taxon>Pterygota</taxon>
        <taxon>Neoptera</taxon>
        <taxon>Endopterygota</taxon>
        <taxon>Coleoptera</taxon>
        <taxon>Polyphaga</taxon>
        <taxon>Cucujiformia</taxon>
        <taxon>Tenebrionidae</taxon>
        <taxon>Zophobas</taxon>
    </lineage>
</organism>
<evidence type="ECO:0000313" key="5">
    <source>
        <dbReference type="Proteomes" id="UP001168821"/>
    </source>
</evidence>
<dbReference type="SMART" id="SM00343">
    <property type="entry name" value="ZnF_C2HC"/>
    <property type="match status" value="1"/>
</dbReference>
<evidence type="ECO:0000256" key="2">
    <source>
        <dbReference type="SAM" id="MobiDB-lite"/>
    </source>
</evidence>
<dbReference type="GO" id="GO:0003676">
    <property type="term" value="F:nucleic acid binding"/>
    <property type="evidence" value="ECO:0007669"/>
    <property type="project" value="InterPro"/>
</dbReference>
<dbReference type="InterPro" id="IPR054722">
    <property type="entry name" value="PolX-like_BBD"/>
</dbReference>